<evidence type="ECO:0000313" key="2">
    <source>
        <dbReference type="Proteomes" id="UP000663419"/>
    </source>
</evidence>
<organism evidence="1 2">
    <name type="scientific">Ajellomyces capsulatus (strain H88)</name>
    <name type="common">Darling's disease fungus</name>
    <name type="synonym">Histoplasma capsulatum</name>
    <dbReference type="NCBI Taxonomy" id="544711"/>
    <lineage>
        <taxon>Eukaryota</taxon>
        <taxon>Fungi</taxon>
        <taxon>Dikarya</taxon>
        <taxon>Ascomycota</taxon>
        <taxon>Pezizomycotina</taxon>
        <taxon>Eurotiomycetes</taxon>
        <taxon>Eurotiomycetidae</taxon>
        <taxon>Onygenales</taxon>
        <taxon>Ajellomycetaceae</taxon>
        <taxon>Histoplasma</taxon>
    </lineage>
</organism>
<dbReference type="AlphaFoldDB" id="A0A8A1M150"/>
<protein>
    <submittedName>
        <fullName evidence="1">Uncharacterized protein</fullName>
    </submittedName>
</protein>
<evidence type="ECO:0000313" key="1">
    <source>
        <dbReference type="EMBL" id="QSS57917.1"/>
    </source>
</evidence>
<proteinExistence type="predicted"/>
<accession>A0A8A1M150</accession>
<dbReference type="VEuPathDB" id="FungiDB:I7I53_12253"/>
<sequence>MGFLAPTQILCALTSHVWRGFGIRAVLCGVLRSREGFIVSLCGWQIRPTKSCGQGNDQLGCSPPLTPRIKLWGLLWILSFGDKVII</sequence>
<reference evidence="1" key="1">
    <citation type="submission" date="2021-01" db="EMBL/GenBank/DDBJ databases">
        <title>Chromosome-level genome assembly of a human fungal pathogen reveals clustering of transcriptionally co-regulated genes.</title>
        <authorList>
            <person name="Voorhies M."/>
            <person name="Cohen S."/>
            <person name="Shea T.P."/>
            <person name="Petrus S."/>
            <person name="Munoz J.F."/>
            <person name="Poplawski S."/>
            <person name="Goldman W.E."/>
            <person name="Michael T."/>
            <person name="Cuomo C.A."/>
            <person name="Sil A."/>
            <person name="Beyhan S."/>
        </authorList>
    </citation>
    <scope>NUCLEOTIDE SEQUENCE</scope>
    <source>
        <strain evidence="1">H88</strain>
    </source>
</reference>
<dbReference type="Proteomes" id="UP000663419">
    <property type="component" value="Chromosome 6"/>
</dbReference>
<name>A0A8A1M150_AJEC8</name>
<dbReference type="EMBL" id="CP069107">
    <property type="protein sequence ID" value="QSS57917.1"/>
    <property type="molecule type" value="Genomic_DNA"/>
</dbReference>
<gene>
    <name evidence="1" type="ORF">I7I53_12253</name>
</gene>